<evidence type="ECO:0000313" key="2">
    <source>
        <dbReference type="EMBL" id="KAK8888473.1"/>
    </source>
</evidence>
<comment type="caution">
    <text evidence="1">The sequence shown here is derived from an EMBL/GenBank/DDBJ whole genome shotgun (WGS) entry which is preliminary data.</text>
</comment>
<evidence type="ECO:0008006" key="4">
    <source>
        <dbReference type="Google" id="ProtNLM"/>
    </source>
</evidence>
<reference evidence="1 3" key="1">
    <citation type="submission" date="2024-04" db="EMBL/GenBank/DDBJ databases">
        <title>Tritrichomonas musculus Genome.</title>
        <authorList>
            <person name="Alves-Ferreira E."/>
            <person name="Grigg M."/>
            <person name="Lorenzi H."/>
            <person name="Galac M."/>
        </authorList>
    </citation>
    <scope>NUCLEOTIDE SEQUENCE [LARGE SCALE GENOMIC DNA]</scope>
    <source>
        <strain evidence="1 3">EAF2021</strain>
    </source>
</reference>
<protein>
    <recommendedName>
        <fullName evidence="4">RRM domain-containing protein</fullName>
    </recommendedName>
</protein>
<gene>
    <name evidence="2" type="ORF">M9Y10_039552</name>
    <name evidence="1" type="ORF">M9Y10_040250</name>
</gene>
<name>A0ABR2GIS9_9EUKA</name>
<proteinExistence type="predicted"/>
<dbReference type="Proteomes" id="UP001470230">
    <property type="component" value="Unassembled WGS sequence"/>
</dbReference>
<evidence type="ECO:0000313" key="1">
    <source>
        <dbReference type="EMBL" id="KAK8833813.1"/>
    </source>
</evidence>
<accession>A0ABR2GIS9</accession>
<dbReference type="EMBL" id="JAPFFF010000642">
    <property type="protein sequence ID" value="KAK8833813.1"/>
    <property type="molecule type" value="Genomic_DNA"/>
</dbReference>
<dbReference type="EMBL" id="JAPFFF010000006">
    <property type="protein sequence ID" value="KAK8888473.1"/>
    <property type="molecule type" value="Genomic_DNA"/>
</dbReference>
<sequence>MNKVYLFVENLPKLITKKEIFTFFKNKLQPPQEIFHFNFRGSSFFYDLQAALLSFKFDNPDNAETLEKSELILNGYKLRVAIKNEITEFQSTLIFYDIAQSIFKNNILPTIPKFGFSSIFQINTESQSITGYIIRFSSVSQAKGALSCFHEYNVEPILKQKNYNYSLPNSTFKVLPKMSALFDFFLIYFGKRYGVFRCLASKLSETIDACQSNEIVLPNYEGPISLIIDYLNLQEIVISPETENFINNMASFLGIPGIIQKLSKSNQQSMCIANANSLIHVIIPGSHQYDDFCTFLASNIEDLISEEKLSDIPLHYAQKIVELAAPTLESHDALVQLIINVNFEGQAKRELTKYIDPKKVSTRMLAKFFKFSNFDLNKIRDFVEKAIFGE</sequence>
<organism evidence="1 3">
    <name type="scientific">Tritrichomonas musculus</name>
    <dbReference type="NCBI Taxonomy" id="1915356"/>
    <lineage>
        <taxon>Eukaryota</taxon>
        <taxon>Metamonada</taxon>
        <taxon>Parabasalia</taxon>
        <taxon>Tritrichomonadida</taxon>
        <taxon>Tritrichomonadidae</taxon>
        <taxon>Tritrichomonas</taxon>
    </lineage>
</organism>
<evidence type="ECO:0000313" key="3">
    <source>
        <dbReference type="Proteomes" id="UP001470230"/>
    </source>
</evidence>
<keyword evidence="3" id="KW-1185">Reference proteome</keyword>